<evidence type="ECO:0000256" key="14">
    <source>
        <dbReference type="ARBA" id="ARBA00060955"/>
    </source>
</evidence>
<dbReference type="NCBIfam" id="TIGR00125">
    <property type="entry name" value="cyt_tran_rel"/>
    <property type="match status" value="1"/>
</dbReference>
<dbReference type="KEGG" id="daq:DAQ1742_03570"/>
<comment type="pathway">
    <text evidence="3">Bacterial outer membrane biogenesis; LPS core biosynthesis.</text>
</comment>
<comment type="function">
    <text evidence="2 16">Catalyzes the ADP transfer from ATP to D-glycero-beta-D-manno-heptose 1-phosphate, yielding ADP-D-glycero-beta-D-manno-heptose.</text>
</comment>
<dbReference type="SUPFAM" id="SSF53613">
    <property type="entry name" value="Ribokinase-like"/>
    <property type="match status" value="1"/>
</dbReference>
<organism evidence="19 20">
    <name type="scientific">Dickeya aquatica</name>
    <dbReference type="NCBI Taxonomy" id="1401087"/>
    <lineage>
        <taxon>Bacteria</taxon>
        <taxon>Pseudomonadati</taxon>
        <taxon>Pseudomonadota</taxon>
        <taxon>Gammaproteobacteria</taxon>
        <taxon>Enterobacterales</taxon>
        <taxon>Pectobacteriaceae</taxon>
        <taxon>Dickeya</taxon>
    </lineage>
</organism>
<keyword evidence="9 16" id="KW-0067">ATP-binding</keyword>
<dbReference type="NCBIfam" id="NF008454">
    <property type="entry name" value="PRK11316.1"/>
    <property type="match status" value="1"/>
</dbReference>
<comment type="catalytic activity">
    <reaction evidence="12 16">
        <text>D-glycero-beta-D-manno-heptose 1-phosphate + ATP + H(+) = ADP-D-glycero-beta-D-manno-heptose + diphosphate</text>
        <dbReference type="Rhea" id="RHEA:27465"/>
        <dbReference type="ChEBI" id="CHEBI:15378"/>
        <dbReference type="ChEBI" id="CHEBI:30616"/>
        <dbReference type="ChEBI" id="CHEBI:33019"/>
        <dbReference type="ChEBI" id="CHEBI:59967"/>
        <dbReference type="ChEBI" id="CHEBI:61593"/>
        <dbReference type="EC" id="2.7.7.70"/>
    </reaction>
</comment>
<evidence type="ECO:0000259" key="18">
    <source>
        <dbReference type="Pfam" id="PF01467"/>
    </source>
</evidence>
<dbReference type="InterPro" id="IPR004821">
    <property type="entry name" value="Cyt_trans-like"/>
</dbReference>
<dbReference type="PANTHER" id="PTHR46969:SF1">
    <property type="entry name" value="BIFUNCTIONAL PROTEIN HLDE"/>
    <property type="match status" value="1"/>
</dbReference>
<feature type="active site" evidence="16">
    <location>
        <position position="264"/>
    </location>
</feature>
<evidence type="ECO:0000256" key="8">
    <source>
        <dbReference type="ARBA" id="ARBA00022777"/>
    </source>
</evidence>
<dbReference type="InterPro" id="IPR023030">
    <property type="entry name" value="Bifunc_HldE"/>
</dbReference>
<dbReference type="RefSeq" id="WP_035343919.1">
    <property type="nucleotide sequence ID" value="NZ_LT615367.1"/>
</dbReference>
<keyword evidence="10 16" id="KW-0511">Multifunctional enzyme</keyword>
<comment type="similarity">
    <text evidence="14 16">In the N-terminal section; belongs to the carbohydrate kinase PfkB family.</text>
</comment>
<evidence type="ECO:0000256" key="15">
    <source>
        <dbReference type="ARBA" id="ARBA00061122"/>
    </source>
</evidence>
<dbReference type="GO" id="GO:0005524">
    <property type="term" value="F:ATP binding"/>
    <property type="evidence" value="ECO:0007669"/>
    <property type="project" value="UniProtKB-UniRule"/>
</dbReference>
<dbReference type="Pfam" id="PF00294">
    <property type="entry name" value="PfkB"/>
    <property type="match status" value="1"/>
</dbReference>
<dbReference type="InterPro" id="IPR002173">
    <property type="entry name" value="Carboh/pur_kinase_PfkB_CS"/>
</dbReference>
<name>A0A375AFI4_9GAMM</name>
<dbReference type="PROSITE" id="PS00583">
    <property type="entry name" value="PFKB_KINASES_1"/>
    <property type="match status" value="1"/>
</dbReference>
<comment type="subunit">
    <text evidence="4 16">Homodimer.</text>
</comment>
<dbReference type="GO" id="GO:0033786">
    <property type="term" value="F:heptose-1-phosphate adenylyltransferase activity"/>
    <property type="evidence" value="ECO:0007669"/>
    <property type="project" value="UniProtKB-UniRule"/>
</dbReference>
<dbReference type="FunFam" id="3.40.1190.20:FF:000002">
    <property type="entry name" value="Bifunctional protein HldE"/>
    <property type="match status" value="1"/>
</dbReference>
<keyword evidence="6 16" id="KW-0548">Nucleotidyltransferase</keyword>
<keyword evidence="11 16" id="KW-0119">Carbohydrate metabolism</keyword>
<comment type="pathway">
    <text evidence="16">Nucleotide-sugar biosynthesis; ADP-L-glycero-beta-D-manno-heptose biosynthesis; ADP-L-glycero-beta-D-manno-heptose from D-glycero-beta-D-manno-heptose 7-phosphate: step 1/4.</text>
</comment>
<evidence type="ECO:0000313" key="20">
    <source>
        <dbReference type="Proteomes" id="UP000294820"/>
    </source>
</evidence>
<comment type="function">
    <text evidence="1 16">Catalyzes the phosphorylation of D-glycero-D-manno-heptose 7-phosphate at the C-1 position to selectively form D-glycero-beta-D-manno-heptose-1,7-bisphosphate.</text>
</comment>
<dbReference type="InterPro" id="IPR011913">
    <property type="entry name" value="RfaE_dom_I"/>
</dbReference>
<feature type="binding site" evidence="16">
    <location>
        <begin position="195"/>
        <end position="198"/>
    </location>
    <ligand>
        <name>ATP</name>
        <dbReference type="ChEBI" id="CHEBI:30616"/>
    </ligand>
</feature>
<dbReference type="Gene3D" id="3.40.50.620">
    <property type="entry name" value="HUPs"/>
    <property type="match status" value="1"/>
</dbReference>
<feature type="domain" description="Cytidyltransferase-like" evidence="18">
    <location>
        <begin position="344"/>
        <end position="469"/>
    </location>
</feature>
<dbReference type="GO" id="GO:0009244">
    <property type="term" value="P:lipopolysaccharide core region biosynthetic process"/>
    <property type="evidence" value="ECO:0007669"/>
    <property type="project" value="UniProtKB-UniPathway"/>
</dbReference>
<dbReference type="AlphaFoldDB" id="A0A375AFI4"/>
<evidence type="ECO:0000256" key="1">
    <source>
        <dbReference type="ARBA" id="ARBA00002319"/>
    </source>
</evidence>
<feature type="domain" description="Carbohydrate kinase PfkB" evidence="17">
    <location>
        <begin position="12"/>
        <end position="305"/>
    </location>
</feature>
<sequence length="475" mass="50707">MKVTLPDFRHADVLVVGDVMLDRYWYGPTSRISPEAPVPVVKVDTIEERPGGAANVAMNIAALGAGSRLVGLTGIDDAARALSAKLDEVNVKCDFVSVPTHPTITKLRVLSRNQQLIRLDFEEGFDNIDPQPMIDRIQQALPTTGALVLSDYAKGALAHVQAMIQTARACGVPVLIDPKGTDFSRYRGATLLTPNLSEFEAVVGRCKDETDLVTRGMTLLAELDLSALLVTRSEQGMTLLQPGKAPVHLPTQAQEVYDVTGAGDTVIGVLAAALAAGKSLEEACFLANAAAGVVVGKLGTSTVTPVELENAIRGRADTGFGVMSEAQLKQAVALARQRGETVVMTNGCFDILHAGHVSYLANARRLGDRLIVAVNSDDSTRRLKGPSRPVNPLTQRMIVLGALEAVDWVVAFEEDTPQRLISEVLPDILVKGGDYKPEDIAGSKEVWANGGEVKVLNFEDGCSTTNIINTIKARD</sequence>
<dbReference type="GO" id="GO:0097171">
    <property type="term" value="P:ADP-L-glycero-beta-D-manno-heptose biosynthetic process"/>
    <property type="evidence" value="ECO:0007669"/>
    <property type="project" value="UniProtKB-UniPathway"/>
</dbReference>
<dbReference type="NCBIfam" id="TIGR02198">
    <property type="entry name" value="rfaE_dom_I"/>
    <property type="match status" value="1"/>
</dbReference>
<evidence type="ECO:0000256" key="16">
    <source>
        <dbReference type="HAMAP-Rule" id="MF_01603"/>
    </source>
</evidence>
<keyword evidence="5 16" id="KW-0808">Transferase</keyword>
<gene>
    <name evidence="19" type="primary">rfaE</name>
    <name evidence="16" type="synonym">hldE</name>
    <name evidence="19" type="ORF">DAQ1742_03570</name>
</gene>
<dbReference type="InterPro" id="IPR011611">
    <property type="entry name" value="PfkB_dom"/>
</dbReference>
<proteinExistence type="inferred from homology"/>
<dbReference type="InterPro" id="IPR029056">
    <property type="entry name" value="Ribokinase-like"/>
</dbReference>
<dbReference type="GO" id="GO:0016773">
    <property type="term" value="F:phosphotransferase activity, alcohol group as acceptor"/>
    <property type="evidence" value="ECO:0007669"/>
    <property type="project" value="InterPro"/>
</dbReference>
<dbReference type="PANTHER" id="PTHR46969">
    <property type="entry name" value="BIFUNCTIONAL PROTEIN HLDE"/>
    <property type="match status" value="1"/>
</dbReference>
<evidence type="ECO:0000256" key="11">
    <source>
        <dbReference type="ARBA" id="ARBA00023277"/>
    </source>
</evidence>
<evidence type="ECO:0000256" key="4">
    <source>
        <dbReference type="ARBA" id="ARBA00011738"/>
    </source>
</evidence>
<dbReference type="EC" id="2.7.7.70" evidence="16"/>
<comment type="catalytic activity">
    <reaction evidence="13 16">
        <text>D-glycero-beta-D-manno-heptose 7-phosphate + ATP = D-glycero-beta-D-manno-heptose 1,7-bisphosphate + ADP + H(+)</text>
        <dbReference type="Rhea" id="RHEA:27473"/>
        <dbReference type="ChEBI" id="CHEBI:15378"/>
        <dbReference type="ChEBI" id="CHEBI:30616"/>
        <dbReference type="ChEBI" id="CHEBI:60204"/>
        <dbReference type="ChEBI" id="CHEBI:60208"/>
        <dbReference type="ChEBI" id="CHEBI:456216"/>
        <dbReference type="EC" id="2.7.1.167"/>
    </reaction>
</comment>
<dbReference type="Proteomes" id="UP000294820">
    <property type="component" value="Chromosome 1"/>
</dbReference>
<dbReference type="InterPro" id="IPR011914">
    <property type="entry name" value="RfaE_dom_II"/>
</dbReference>
<feature type="region of interest" description="Cytidylyltransferase" evidence="16">
    <location>
        <begin position="344"/>
        <end position="475"/>
    </location>
</feature>
<dbReference type="InterPro" id="IPR014729">
    <property type="entry name" value="Rossmann-like_a/b/a_fold"/>
</dbReference>
<evidence type="ECO:0000256" key="3">
    <source>
        <dbReference type="ARBA" id="ARBA00004713"/>
    </source>
</evidence>
<dbReference type="CDD" id="cd01172">
    <property type="entry name" value="RfaE_like"/>
    <property type="match status" value="1"/>
</dbReference>
<dbReference type="Pfam" id="PF01467">
    <property type="entry name" value="CTP_transf_like"/>
    <property type="match status" value="1"/>
</dbReference>
<evidence type="ECO:0000256" key="6">
    <source>
        <dbReference type="ARBA" id="ARBA00022695"/>
    </source>
</evidence>
<evidence type="ECO:0000256" key="5">
    <source>
        <dbReference type="ARBA" id="ARBA00022679"/>
    </source>
</evidence>
<dbReference type="UniPathway" id="UPA00356">
    <property type="reaction ID" value="UER00437"/>
</dbReference>
<protein>
    <recommendedName>
        <fullName evidence="16">Bifunctional protein HldE</fullName>
    </recommendedName>
    <domain>
        <recommendedName>
            <fullName evidence="16">D-beta-D-heptose 7-phosphate kinase</fullName>
            <ecNumber evidence="16">2.7.1.167</ecNumber>
        </recommendedName>
        <alternativeName>
            <fullName evidence="16">D-beta-D-heptose 7-phosphotransferase</fullName>
        </alternativeName>
        <alternativeName>
            <fullName evidence="16">D-glycero-beta-D-manno-heptose-7-phosphate kinase</fullName>
        </alternativeName>
    </domain>
    <domain>
        <recommendedName>
            <fullName evidence="16">D-beta-D-heptose 1-phosphate adenylyltransferase</fullName>
            <ecNumber evidence="16">2.7.7.70</ecNumber>
        </recommendedName>
        <alternativeName>
            <fullName evidence="16">D-glycero-beta-D-manno-heptose 1-phosphate adenylyltransferase</fullName>
        </alternativeName>
    </domain>
</protein>
<dbReference type="EC" id="2.7.1.167" evidence="16"/>
<evidence type="ECO:0000259" key="17">
    <source>
        <dbReference type="Pfam" id="PF00294"/>
    </source>
</evidence>
<evidence type="ECO:0000256" key="7">
    <source>
        <dbReference type="ARBA" id="ARBA00022741"/>
    </source>
</evidence>
<dbReference type="GO" id="GO:0033785">
    <property type="term" value="F:heptose 7-phosphate kinase activity"/>
    <property type="evidence" value="ECO:0007669"/>
    <property type="project" value="UniProtKB-UniRule"/>
</dbReference>
<dbReference type="Gene3D" id="3.40.1190.20">
    <property type="match status" value="1"/>
</dbReference>
<reference evidence="19 20" key="1">
    <citation type="submission" date="2016-09" db="EMBL/GenBank/DDBJ databases">
        <authorList>
            <person name="Reverchon S."/>
            <person name="Nasser W."/>
            <person name="Leonard S."/>
            <person name="Brochier C."/>
            <person name="Duprey A."/>
        </authorList>
    </citation>
    <scope>NUCLEOTIDE SEQUENCE [LARGE SCALE GENOMIC DNA]</scope>
    <source>
        <strain evidence="19 20">174/2</strain>
    </source>
</reference>
<keyword evidence="20" id="KW-1185">Reference proteome</keyword>
<dbReference type="EMBL" id="LT615367">
    <property type="protein sequence ID" value="SLM64369.1"/>
    <property type="molecule type" value="Genomic_DNA"/>
</dbReference>
<evidence type="ECO:0000256" key="2">
    <source>
        <dbReference type="ARBA" id="ARBA00003753"/>
    </source>
</evidence>
<dbReference type="NCBIfam" id="TIGR02199">
    <property type="entry name" value="rfaE_dom_II"/>
    <property type="match status" value="1"/>
</dbReference>
<dbReference type="FunFam" id="3.40.50.620:FF:000028">
    <property type="entry name" value="Bifunctional protein HldE"/>
    <property type="match status" value="1"/>
</dbReference>
<keyword evidence="7 16" id="KW-0547">Nucleotide-binding</keyword>
<dbReference type="HAMAP" id="MF_01603">
    <property type="entry name" value="HldE"/>
    <property type="match status" value="1"/>
</dbReference>
<dbReference type="SUPFAM" id="SSF52374">
    <property type="entry name" value="Nucleotidylyl transferase"/>
    <property type="match status" value="1"/>
</dbReference>
<keyword evidence="8 16" id="KW-0418">Kinase</keyword>
<dbReference type="UniPathway" id="UPA00958"/>
<dbReference type="GO" id="GO:0005829">
    <property type="term" value="C:cytosol"/>
    <property type="evidence" value="ECO:0007669"/>
    <property type="project" value="TreeGrafter"/>
</dbReference>
<evidence type="ECO:0000256" key="12">
    <source>
        <dbReference type="ARBA" id="ARBA00047428"/>
    </source>
</evidence>
<evidence type="ECO:0000313" key="19">
    <source>
        <dbReference type="EMBL" id="SLM64369.1"/>
    </source>
</evidence>
<evidence type="ECO:0000256" key="13">
    <source>
        <dbReference type="ARBA" id="ARBA00052873"/>
    </source>
</evidence>
<feature type="region of interest" description="Ribokinase" evidence="16">
    <location>
        <begin position="1"/>
        <end position="318"/>
    </location>
</feature>
<evidence type="ECO:0000256" key="9">
    <source>
        <dbReference type="ARBA" id="ARBA00022840"/>
    </source>
</evidence>
<evidence type="ECO:0000256" key="10">
    <source>
        <dbReference type="ARBA" id="ARBA00023268"/>
    </source>
</evidence>
<comment type="pathway">
    <text evidence="16">Nucleotide-sugar biosynthesis; ADP-L-glycero-beta-D-manno-heptose biosynthesis; ADP-L-glycero-beta-D-manno-heptose from D-glycero-beta-D-manno-heptose 7-phosphate: step 3/4.</text>
</comment>
<accession>A0A375AFI4</accession>
<comment type="similarity">
    <text evidence="15 16">In the C-terminal section; belongs to the cytidylyltransferase family.</text>
</comment>